<comment type="caution">
    <text evidence="1">The sequence shown here is derived from an EMBL/GenBank/DDBJ whole genome shotgun (WGS) entry which is preliminary data.</text>
</comment>
<accession>A0ACB9AZ07</accession>
<evidence type="ECO:0000313" key="2">
    <source>
        <dbReference type="Proteomes" id="UP001055879"/>
    </source>
</evidence>
<evidence type="ECO:0000313" key="1">
    <source>
        <dbReference type="EMBL" id="KAI3714731.1"/>
    </source>
</evidence>
<dbReference type="EMBL" id="CM042053">
    <property type="protein sequence ID" value="KAI3714731.1"/>
    <property type="molecule type" value="Genomic_DNA"/>
</dbReference>
<sequence>MGWSMPLPTITTTFRKPLMMLDCKQKGLDLDSDLGLGSLVKDGFVFRQNFYIRSYEIGPDRKALVETLMNYLQETILNHFKAIGLLHDGMGSTPEMDKRSLIWVMTKLHVAVDRYPTWGDVVQIDTWYATSGTYGVRCNWMVRDCKSDTILIRASR</sequence>
<organism evidence="1 2">
    <name type="scientific">Arctium lappa</name>
    <name type="common">Greater burdock</name>
    <name type="synonym">Lappa major</name>
    <dbReference type="NCBI Taxonomy" id="4217"/>
    <lineage>
        <taxon>Eukaryota</taxon>
        <taxon>Viridiplantae</taxon>
        <taxon>Streptophyta</taxon>
        <taxon>Embryophyta</taxon>
        <taxon>Tracheophyta</taxon>
        <taxon>Spermatophyta</taxon>
        <taxon>Magnoliopsida</taxon>
        <taxon>eudicotyledons</taxon>
        <taxon>Gunneridae</taxon>
        <taxon>Pentapetalae</taxon>
        <taxon>asterids</taxon>
        <taxon>campanulids</taxon>
        <taxon>Asterales</taxon>
        <taxon>Asteraceae</taxon>
        <taxon>Carduoideae</taxon>
        <taxon>Cardueae</taxon>
        <taxon>Arctiinae</taxon>
        <taxon>Arctium</taxon>
    </lineage>
</organism>
<name>A0ACB9AZ07_ARCLA</name>
<proteinExistence type="predicted"/>
<gene>
    <name evidence="1" type="ORF">L6452_21690</name>
</gene>
<reference evidence="2" key="1">
    <citation type="journal article" date="2022" name="Mol. Ecol. Resour.">
        <title>The genomes of chicory, endive, great burdock and yacon provide insights into Asteraceae palaeo-polyploidization history and plant inulin production.</title>
        <authorList>
            <person name="Fan W."/>
            <person name="Wang S."/>
            <person name="Wang H."/>
            <person name="Wang A."/>
            <person name="Jiang F."/>
            <person name="Liu H."/>
            <person name="Zhao H."/>
            <person name="Xu D."/>
            <person name="Zhang Y."/>
        </authorList>
    </citation>
    <scope>NUCLEOTIDE SEQUENCE [LARGE SCALE GENOMIC DNA]</scope>
    <source>
        <strain evidence="2">cv. Niubang</strain>
    </source>
</reference>
<protein>
    <submittedName>
        <fullName evidence="1">Uncharacterized protein</fullName>
    </submittedName>
</protein>
<keyword evidence="2" id="KW-1185">Reference proteome</keyword>
<reference evidence="1 2" key="2">
    <citation type="journal article" date="2022" name="Mol. Ecol. Resour.">
        <title>The genomes of chicory, endive, great burdock and yacon provide insights into Asteraceae paleo-polyploidization history and plant inulin production.</title>
        <authorList>
            <person name="Fan W."/>
            <person name="Wang S."/>
            <person name="Wang H."/>
            <person name="Wang A."/>
            <person name="Jiang F."/>
            <person name="Liu H."/>
            <person name="Zhao H."/>
            <person name="Xu D."/>
            <person name="Zhang Y."/>
        </authorList>
    </citation>
    <scope>NUCLEOTIDE SEQUENCE [LARGE SCALE GENOMIC DNA]</scope>
    <source>
        <strain evidence="2">cv. Niubang</strain>
    </source>
</reference>
<dbReference type="Proteomes" id="UP001055879">
    <property type="component" value="Linkage Group LG07"/>
</dbReference>